<feature type="transmembrane region" description="Helical" evidence="6">
    <location>
        <begin position="416"/>
        <end position="444"/>
    </location>
</feature>
<dbReference type="Proteomes" id="UP001629260">
    <property type="component" value="Unassembled WGS sequence"/>
</dbReference>
<dbReference type="RefSeq" id="WP_408081763.1">
    <property type="nucleotide sequence ID" value="NZ_JBELQA010000005.1"/>
</dbReference>
<comment type="subcellular location">
    <subcellularLocation>
        <location evidence="1">Cell membrane</location>
        <topology evidence="1">Multi-pass membrane protein</topology>
    </subcellularLocation>
</comment>
<dbReference type="InterPro" id="IPR025405">
    <property type="entry name" value="DUF4131"/>
</dbReference>
<keyword evidence="4 6" id="KW-1133">Transmembrane helix</keyword>
<feature type="transmembrane region" description="Helical" evidence="6">
    <location>
        <begin position="359"/>
        <end position="377"/>
    </location>
</feature>
<feature type="domain" description="DUF4131" evidence="8">
    <location>
        <begin position="29"/>
        <end position="190"/>
    </location>
</feature>
<keyword evidence="2" id="KW-1003">Cell membrane</keyword>
<evidence type="ECO:0000313" key="9">
    <source>
        <dbReference type="EMBL" id="MFL9831290.1"/>
    </source>
</evidence>
<dbReference type="EMBL" id="JBELQA010000005">
    <property type="protein sequence ID" value="MFL9831290.1"/>
    <property type="molecule type" value="Genomic_DNA"/>
</dbReference>
<dbReference type="PANTHER" id="PTHR30619">
    <property type="entry name" value="DNA INTERNALIZATION/COMPETENCE PROTEIN COMEC/REC2"/>
    <property type="match status" value="1"/>
</dbReference>
<dbReference type="Pfam" id="PF13567">
    <property type="entry name" value="DUF4131"/>
    <property type="match status" value="1"/>
</dbReference>
<evidence type="ECO:0000313" key="10">
    <source>
        <dbReference type="Proteomes" id="UP001629260"/>
    </source>
</evidence>
<dbReference type="Pfam" id="PF03772">
    <property type="entry name" value="Competence"/>
    <property type="match status" value="1"/>
</dbReference>
<accession>A0ABW8XVK8</accession>
<name>A0ABW8XVK8_9FLAO</name>
<evidence type="ECO:0000256" key="2">
    <source>
        <dbReference type="ARBA" id="ARBA00022475"/>
    </source>
</evidence>
<dbReference type="NCBIfam" id="TIGR00360">
    <property type="entry name" value="ComEC_N-term"/>
    <property type="match status" value="1"/>
</dbReference>
<feature type="transmembrane region" description="Helical" evidence="6">
    <location>
        <begin position="252"/>
        <end position="276"/>
    </location>
</feature>
<dbReference type="InterPro" id="IPR004477">
    <property type="entry name" value="ComEC_N"/>
</dbReference>
<protein>
    <submittedName>
        <fullName evidence="9">ComEC/Rec2 family competence protein</fullName>
    </submittedName>
</protein>
<feature type="domain" description="ComEC/Rec2-related protein" evidence="7">
    <location>
        <begin position="234"/>
        <end position="501"/>
    </location>
</feature>
<keyword evidence="5 6" id="KW-0472">Membrane</keyword>
<sequence>MKVFEFPLARITISFLLGILTAFTCRPNPKWIFGLLICFLLLTCFFIFLVRKSRKNNRYTSLLCYFISFLTGISSLIIQTDSFQKDNYSNHKTVFEKEHSVTLVIREKLKNTTYNQRYIALIKSIDHKNYSGKILLNISKQSTLQTLQTGNILRIQAYVQKNKKPDNPNQFNYGSYLDKKQIYAQIYANPTAIELSSELQKDSWFYIAKIRTRITDNLQKAHFDPTALTVAAALILGQRQDIDPGIIQDYQYAGAIHILSVSGLHVGFIFLFLNFILIPIPNTRKGSFLKLSIILSCLFIFAFVAGLSPSIVRSVTMFSFVAIGLHLRRSVNIYHTLLVSILLILLFQPYFLFDAGFQLSYLAVFFIVWFQPVLSQLWKPKNKIAKYSWDILTVSFAAQIGTLPLSLYYFHQFPGLFFITNLAVIPLLSFIMFLGIIVMAFSAINFTPFWLTKPLEWSIYLLNKIINTIASFEQFIIKDIPFNFSMLTFSYLLIIAFIIWFKKPYFKNSVFALLSIILCQLTFLSNKWQIQHQEEWIVFNQKRNSLIIQRQGNEVVVYSKDSAVAKNKMLNSYLIANFCYIKNQKEIQHVAYFKANKILILDSAGIFPENTKPDIILLTQSPKINIDRMLLSLQPKLVIADGSNYKSMLPQWEMSCKKQKIPFHATAEKGYFQLK</sequence>
<reference evidence="9 10" key="1">
    <citation type="submission" date="2024-06" db="EMBL/GenBank/DDBJ databases">
        <authorList>
            <person name="Kaempfer P."/>
            <person name="Viver T."/>
        </authorList>
    </citation>
    <scope>NUCLEOTIDE SEQUENCE [LARGE SCALE GENOMIC DNA]</scope>
    <source>
        <strain evidence="9 10">ST-87</strain>
    </source>
</reference>
<feature type="transmembrane region" description="Helical" evidence="6">
    <location>
        <begin position="31"/>
        <end position="50"/>
    </location>
</feature>
<feature type="transmembrane region" description="Helical" evidence="6">
    <location>
        <begin position="334"/>
        <end position="353"/>
    </location>
</feature>
<evidence type="ECO:0000256" key="4">
    <source>
        <dbReference type="ARBA" id="ARBA00022989"/>
    </source>
</evidence>
<evidence type="ECO:0000256" key="1">
    <source>
        <dbReference type="ARBA" id="ARBA00004651"/>
    </source>
</evidence>
<evidence type="ECO:0000259" key="7">
    <source>
        <dbReference type="Pfam" id="PF03772"/>
    </source>
</evidence>
<feature type="transmembrane region" description="Helical" evidence="6">
    <location>
        <begin position="7"/>
        <end position="25"/>
    </location>
</feature>
<comment type="caution">
    <text evidence="9">The sequence shown here is derived from an EMBL/GenBank/DDBJ whole genome shotgun (WGS) entry which is preliminary data.</text>
</comment>
<feature type="transmembrane region" description="Helical" evidence="6">
    <location>
        <begin position="389"/>
        <end position="410"/>
    </location>
</feature>
<proteinExistence type="predicted"/>
<dbReference type="PANTHER" id="PTHR30619:SF1">
    <property type="entry name" value="RECOMBINATION PROTEIN 2"/>
    <property type="match status" value="1"/>
</dbReference>
<feature type="transmembrane region" description="Helical" evidence="6">
    <location>
        <begin position="288"/>
        <end position="305"/>
    </location>
</feature>
<gene>
    <name evidence="9" type="ORF">ABS764_10575</name>
</gene>
<evidence type="ECO:0000256" key="6">
    <source>
        <dbReference type="SAM" id="Phobius"/>
    </source>
</evidence>
<evidence type="ECO:0000256" key="3">
    <source>
        <dbReference type="ARBA" id="ARBA00022692"/>
    </source>
</evidence>
<feature type="transmembrane region" description="Helical" evidence="6">
    <location>
        <begin position="62"/>
        <end position="80"/>
    </location>
</feature>
<dbReference type="InterPro" id="IPR052159">
    <property type="entry name" value="Competence_DNA_uptake"/>
</dbReference>
<organism evidence="9 10">
    <name type="scientific">Flavobacterium plantiphilum</name>
    <dbReference type="NCBI Taxonomy" id="3163297"/>
    <lineage>
        <taxon>Bacteria</taxon>
        <taxon>Pseudomonadati</taxon>
        <taxon>Bacteroidota</taxon>
        <taxon>Flavobacteriia</taxon>
        <taxon>Flavobacteriales</taxon>
        <taxon>Flavobacteriaceae</taxon>
        <taxon>Flavobacterium</taxon>
    </lineage>
</organism>
<keyword evidence="10" id="KW-1185">Reference proteome</keyword>
<evidence type="ECO:0000256" key="5">
    <source>
        <dbReference type="ARBA" id="ARBA00023136"/>
    </source>
</evidence>
<keyword evidence="3 6" id="KW-0812">Transmembrane</keyword>
<evidence type="ECO:0000259" key="8">
    <source>
        <dbReference type="Pfam" id="PF13567"/>
    </source>
</evidence>
<feature type="transmembrane region" description="Helical" evidence="6">
    <location>
        <begin position="480"/>
        <end position="500"/>
    </location>
</feature>